<dbReference type="EMBL" id="CP031264">
    <property type="protein sequence ID" value="AXI78290.1"/>
    <property type="molecule type" value="Genomic_DNA"/>
</dbReference>
<reference evidence="2" key="1">
    <citation type="submission" date="2018-07" db="EMBL/GenBank/DDBJ databases">
        <title>Streptacidiphilus bronchialis DSM 106435 chromosome.</title>
        <authorList>
            <person name="Batra D."/>
            <person name="Gulvik C.A."/>
        </authorList>
    </citation>
    <scope>NUCLEOTIDE SEQUENCE [LARGE SCALE GENOMIC DNA]</scope>
    <source>
        <strain evidence="2">DSM 106435</strain>
    </source>
</reference>
<dbReference type="RefSeq" id="WP_111489239.1">
    <property type="nucleotide sequence ID" value="NZ_CP031264.1"/>
</dbReference>
<dbReference type="Proteomes" id="UP000249340">
    <property type="component" value="Chromosome"/>
</dbReference>
<dbReference type="OrthoDB" id="3689934at2"/>
<sequence length="215" mass="24523">MPKPRRLITVPYITVWSGERRASVPALVANPRSGRIAYRRELLADRDERGVLWNRTESRPGKGRPQYARVHPYRQRYVMRHLRCQICASPADRSHLGVLWLLHDDRSDWPGWPEQMTVTHPPVCLPCARLATRLCPHLADRHVAVRVKNPRIHGVYGFLYTPVPGSPHPMPTTEVTVPYTDPQVRRVLAGQLVTLLRDCTLVDLADELATTATVR</sequence>
<dbReference type="AlphaFoldDB" id="A0A345SX35"/>
<keyword evidence="2" id="KW-1185">Reference proteome</keyword>
<gene>
    <name evidence="1" type="ORF">C7M71_013425</name>
</gene>
<organism evidence="1 2">
    <name type="scientific">Peterkaempfera bronchialis</name>
    <dbReference type="NCBI Taxonomy" id="2126346"/>
    <lineage>
        <taxon>Bacteria</taxon>
        <taxon>Bacillati</taxon>
        <taxon>Actinomycetota</taxon>
        <taxon>Actinomycetes</taxon>
        <taxon>Kitasatosporales</taxon>
        <taxon>Streptomycetaceae</taxon>
        <taxon>Peterkaempfera</taxon>
    </lineage>
</organism>
<name>A0A345SX35_9ACTN</name>
<protein>
    <submittedName>
        <fullName evidence="1">Uncharacterized protein</fullName>
    </submittedName>
</protein>
<proteinExistence type="predicted"/>
<accession>A0A345SX35</accession>
<evidence type="ECO:0000313" key="1">
    <source>
        <dbReference type="EMBL" id="AXI78290.1"/>
    </source>
</evidence>
<dbReference type="KEGG" id="stri:C7M71_013425"/>
<evidence type="ECO:0000313" key="2">
    <source>
        <dbReference type="Proteomes" id="UP000249340"/>
    </source>
</evidence>